<sequence>MGHTPASYTLKELYAGKFESLDMTTLVTTGEVVQGHTIDPLLNPAIFHIKDISLYKLTDGEIREGVDGDERVTDLFNTRTKFIKELNKSTGPGTRAEVTHSTYYCYDVSFQ</sequence>
<accession>A0A8H7RD51</accession>
<evidence type="ECO:0000313" key="2">
    <source>
        <dbReference type="Proteomes" id="UP000603453"/>
    </source>
</evidence>
<keyword evidence="2" id="KW-1185">Reference proteome</keyword>
<gene>
    <name evidence="1" type="ORF">INT47_010169</name>
</gene>
<comment type="caution">
    <text evidence="1">The sequence shown here is derived from an EMBL/GenBank/DDBJ whole genome shotgun (WGS) entry which is preliminary data.</text>
</comment>
<reference evidence="1" key="1">
    <citation type="submission" date="2020-12" db="EMBL/GenBank/DDBJ databases">
        <title>Metabolic potential, ecology and presence of endohyphal bacteria is reflected in genomic diversity of Mucoromycotina.</title>
        <authorList>
            <person name="Muszewska A."/>
            <person name="Okrasinska A."/>
            <person name="Steczkiewicz K."/>
            <person name="Drgas O."/>
            <person name="Orlowska M."/>
            <person name="Perlinska-Lenart U."/>
            <person name="Aleksandrzak-Piekarczyk T."/>
            <person name="Szatraj K."/>
            <person name="Zielenkiewicz U."/>
            <person name="Pilsyk S."/>
            <person name="Malc E."/>
            <person name="Mieczkowski P."/>
            <person name="Kruszewska J.S."/>
            <person name="Biernat P."/>
            <person name="Pawlowska J."/>
        </authorList>
    </citation>
    <scope>NUCLEOTIDE SEQUENCE</scope>
    <source>
        <strain evidence="1">WA0000017839</strain>
    </source>
</reference>
<dbReference type="EMBL" id="JAEPRD010000019">
    <property type="protein sequence ID" value="KAG2208473.1"/>
    <property type="molecule type" value="Genomic_DNA"/>
</dbReference>
<proteinExistence type="predicted"/>
<name>A0A8H7RD51_9FUNG</name>
<protein>
    <submittedName>
        <fullName evidence="1">Uncharacterized protein</fullName>
    </submittedName>
</protein>
<dbReference type="Proteomes" id="UP000603453">
    <property type="component" value="Unassembled WGS sequence"/>
</dbReference>
<organism evidence="1 2">
    <name type="scientific">Mucor saturninus</name>
    <dbReference type="NCBI Taxonomy" id="64648"/>
    <lineage>
        <taxon>Eukaryota</taxon>
        <taxon>Fungi</taxon>
        <taxon>Fungi incertae sedis</taxon>
        <taxon>Mucoromycota</taxon>
        <taxon>Mucoromycotina</taxon>
        <taxon>Mucoromycetes</taxon>
        <taxon>Mucorales</taxon>
        <taxon>Mucorineae</taxon>
        <taxon>Mucoraceae</taxon>
        <taxon>Mucor</taxon>
    </lineage>
</organism>
<dbReference type="AlphaFoldDB" id="A0A8H7RD51"/>
<evidence type="ECO:0000313" key="1">
    <source>
        <dbReference type="EMBL" id="KAG2208473.1"/>
    </source>
</evidence>